<gene>
    <name evidence="11" type="ORF">MELIAE_LOCUS12844</name>
</gene>
<dbReference type="NCBIfam" id="NF004733">
    <property type="entry name" value="PRK06074.1-5"/>
    <property type="match status" value="1"/>
</dbReference>
<dbReference type="InterPro" id="IPR010218">
    <property type="entry name" value="NADH_DH_suC"/>
</dbReference>
<dbReference type="AlphaFoldDB" id="A0A9P0BJ62"/>
<evidence type="ECO:0000256" key="3">
    <source>
        <dbReference type="ARBA" id="ARBA00020084"/>
    </source>
</evidence>
<keyword evidence="6 9" id="KW-0520">NAD</keyword>
<evidence type="ECO:0000256" key="4">
    <source>
        <dbReference type="ARBA" id="ARBA00022448"/>
    </source>
</evidence>
<organism evidence="11 12">
    <name type="scientific">Brassicogethes aeneus</name>
    <name type="common">Rape pollen beetle</name>
    <name type="synonym">Meligethes aeneus</name>
    <dbReference type="NCBI Taxonomy" id="1431903"/>
    <lineage>
        <taxon>Eukaryota</taxon>
        <taxon>Metazoa</taxon>
        <taxon>Ecdysozoa</taxon>
        <taxon>Arthropoda</taxon>
        <taxon>Hexapoda</taxon>
        <taxon>Insecta</taxon>
        <taxon>Pterygota</taxon>
        <taxon>Neoptera</taxon>
        <taxon>Endopterygota</taxon>
        <taxon>Coleoptera</taxon>
        <taxon>Polyphaga</taxon>
        <taxon>Cucujiformia</taxon>
        <taxon>Nitidulidae</taxon>
        <taxon>Meligethinae</taxon>
        <taxon>Brassicogethes</taxon>
    </lineage>
</organism>
<dbReference type="InterPro" id="IPR001268">
    <property type="entry name" value="NADH_UbQ_OxRdtase_30kDa_su"/>
</dbReference>
<evidence type="ECO:0000256" key="1">
    <source>
        <dbReference type="ARBA" id="ARBA00004173"/>
    </source>
</evidence>
<evidence type="ECO:0000256" key="2">
    <source>
        <dbReference type="ARBA" id="ARBA00007569"/>
    </source>
</evidence>
<dbReference type="PANTHER" id="PTHR10884">
    <property type="entry name" value="NADH DEHYDROGENASE UBIQUINONE IRON-SULFUR PROTEIN 3"/>
    <property type="match status" value="1"/>
</dbReference>
<dbReference type="GO" id="GO:0016651">
    <property type="term" value="F:oxidoreductase activity, acting on NAD(P)H"/>
    <property type="evidence" value="ECO:0007669"/>
    <property type="project" value="InterPro"/>
</dbReference>
<evidence type="ECO:0000256" key="6">
    <source>
        <dbReference type="ARBA" id="ARBA00023027"/>
    </source>
</evidence>
<feature type="domain" description="NADH:ubiquinone oxidoreductase 30kDa subunit" evidence="10">
    <location>
        <begin position="82"/>
        <end position="202"/>
    </location>
</feature>
<evidence type="ECO:0000313" key="11">
    <source>
        <dbReference type="EMBL" id="CAH0564245.1"/>
    </source>
</evidence>
<dbReference type="InterPro" id="IPR020396">
    <property type="entry name" value="NADH_UbQ_OxRdtase_CS"/>
</dbReference>
<dbReference type="EMBL" id="OV121140">
    <property type="protein sequence ID" value="CAH0564245.1"/>
    <property type="molecule type" value="Genomic_DNA"/>
</dbReference>
<evidence type="ECO:0000259" key="10">
    <source>
        <dbReference type="Pfam" id="PF00329"/>
    </source>
</evidence>
<dbReference type="PROSITE" id="PS00542">
    <property type="entry name" value="COMPLEX1_30K"/>
    <property type="match status" value="1"/>
</dbReference>
<dbReference type="GO" id="GO:0016020">
    <property type="term" value="C:membrane"/>
    <property type="evidence" value="ECO:0007669"/>
    <property type="project" value="UniProtKB-ARBA"/>
</dbReference>
<dbReference type="SUPFAM" id="SSF143243">
    <property type="entry name" value="Nqo5-like"/>
    <property type="match status" value="1"/>
</dbReference>
<dbReference type="PANTHER" id="PTHR10884:SF14">
    <property type="entry name" value="NADH DEHYDROGENASE [UBIQUINONE] IRON-SULFUR PROTEIN 3, MITOCHONDRIAL"/>
    <property type="match status" value="1"/>
</dbReference>
<comment type="catalytic activity">
    <reaction evidence="8">
        <text>a ubiquinone + NADH + 5 H(+)(in) = a ubiquinol + NAD(+) + 4 H(+)(out)</text>
        <dbReference type="Rhea" id="RHEA:29091"/>
        <dbReference type="Rhea" id="RHEA-COMP:9565"/>
        <dbReference type="Rhea" id="RHEA-COMP:9566"/>
        <dbReference type="ChEBI" id="CHEBI:15378"/>
        <dbReference type="ChEBI" id="CHEBI:16389"/>
        <dbReference type="ChEBI" id="CHEBI:17976"/>
        <dbReference type="ChEBI" id="CHEBI:57540"/>
        <dbReference type="ChEBI" id="CHEBI:57945"/>
        <dbReference type="EC" id="7.1.1.2"/>
    </reaction>
</comment>
<dbReference type="GO" id="GO:0008137">
    <property type="term" value="F:NADH dehydrogenase (ubiquinone) activity"/>
    <property type="evidence" value="ECO:0007669"/>
    <property type="project" value="UniProtKB-EC"/>
</dbReference>
<evidence type="ECO:0000313" key="12">
    <source>
        <dbReference type="Proteomes" id="UP001154078"/>
    </source>
</evidence>
<evidence type="ECO:0000256" key="7">
    <source>
        <dbReference type="ARBA" id="ARBA00023075"/>
    </source>
</evidence>
<name>A0A9P0BJ62_BRAAE</name>
<dbReference type="FunFam" id="3.30.460.80:FF:000002">
    <property type="entry name" value="NADH dehydrogenase iron-sulfur protein 3, mitochondrial"/>
    <property type="match status" value="1"/>
</dbReference>
<dbReference type="HAMAP" id="MF_01357">
    <property type="entry name" value="NDH1_NuoC"/>
    <property type="match status" value="1"/>
</dbReference>
<dbReference type="GO" id="GO:0005739">
    <property type="term" value="C:mitochondrion"/>
    <property type="evidence" value="ECO:0007669"/>
    <property type="project" value="UniProtKB-SubCell"/>
</dbReference>
<proteinExistence type="inferred from homology"/>
<keyword evidence="4 9" id="KW-0813">Transport</keyword>
<reference evidence="11" key="1">
    <citation type="submission" date="2021-12" db="EMBL/GenBank/DDBJ databases">
        <authorList>
            <person name="King R."/>
        </authorList>
    </citation>
    <scope>NUCLEOTIDE SEQUENCE</scope>
</reference>
<dbReference type="InterPro" id="IPR037232">
    <property type="entry name" value="NADH_quin_OxRdtase_su_C/D-like"/>
</dbReference>
<keyword evidence="7" id="KW-0830">Ubiquinone</keyword>
<dbReference type="OrthoDB" id="37721at2759"/>
<evidence type="ECO:0000256" key="8">
    <source>
        <dbReference type="ARBA" id="ARBA00049551"/>
    </source>
</evidence>
<comment type="similarity">
    <text evidence="2 9">Belongs to the complex I 30 kDa subunit family.</text>
</comment>
<evidence type="ECO:0000256" key="5">
    <source>
        <dbReference type="ARBA" id="ARBA00022967"/>
    </source>
</evidence>
<dbReference type="Proteomes" id="UP001154078">
    <property type="component" value="Chromosome 9"/>
</dbReference>
<sequence length="353" mass="41992">MSLFKHFKPFKHARFPKLFKRNETTSECKNPELPPECEPDPECTTELDPKEQMSEFCQYLAQCLPKFVQKIHRNHCNEIEVMVHTTGILPILQFLKDHHNCQFACCTDITAIDVPSRIYRFEVIYNLLSIRYNTRIRVKTYTDELTPLESAISVYKNANWLEREVWDMYGIFFQNHPDLRRILTDYGFKGHPQRKDFPISGYIELRYDDEKKRIVREPIEHPQEFRRFDLSGPWENFPNFRQSRLNPVKKEVKKEKVKVKSKDSCVKMVAVDNQQEKVRLVQQDNAYPAMLVLSPFNILEFLIEDLFNQIKSLFGFIGHIQEEDFLEPDDDKKIRENSGNEQKCVNQYTQKIN</sequence>
<keyword evidence="12" id="KW-1185">Reference proteome</keyword>
<protein>
    <recommendedName>
        <fullName evidence="3">NADH dehydrogenase [ubiquinone] iron-sulfur protein 3, mitochondrial</fullName>
    </recommendedName>
</protein>
<dbReference type="Pfam" id="PF00329">
    <property type="entry name" value="Complex1_30kDa"/>
    <property type="match status" value="1"/>
</dbReference>
<dbReference type="NCBIfam" id="TIGR01961">
    <property type="entry name" value="NuoC_fam"/>
    <property type="match status" value="1"/>
</dbReference>
<comment type="subcellular location">
    <subcellularLocation>
        <location evidence="1">Mitochondrion</location>
    </subcellularLocation>
</comment>
<keyword evidence="5 9" id="KW-1278">Translocase</keyword>
<accession>A0A9P0BJ62</accession>
<evidence type="ECO:0000256" key="9">
    <source>
        <dbReference type="RuleBase" id="RU003456"/>
    </source>
</evidence>
<dbReference type="Gene3D" id="3.30.460.80">
    <property type="entry name" value="NADH:ubiquinone oxidoreductase, 30kDa subunit"/>
    <property type="match status" value="1"/>
</dbReference>